<dbReference type="PANTHER" id="PTHR30477">
    <property type="entry name" value="ABC-TRANSPORTER METAL-BINDING PROTEIN"/>
    <property type="match status" value="1"/>
</dbReference>
<dbReference type="Pfam" id="PF00950">
    <property type="entry name" value="ABC-3"/>
    <property type="match status" value="1"/>
</dbReference>
<comment type="caution">
    <text evidence="8">The sequence shown here is derived from an EMBL/GenBank/DDBJ whole genome shotgun (WGS) entry which is preliminary data.</text>
</comment>
<name>A0ABN1ZCZ7_9MICO</name>
<dbReference type="SUPFAM" id="SSF81345">
    <property type="entry name" value="ABC transporter involved in vitamin B12 uptake, BtuC"/>
    <property type="match status" value="1"/>
</dbReference>
<keyword evidence="4 7" id="KW-1133">Transmembrane helix</keyword>
<feature type="transmembrane region" description="Helical" evidence="7">
    <location>
        <begin position="41"/>
        <end position="71"/>
    </location>
</feature>
<evidence type="ECO:0000256" key="6">
    <source>
        <dbReference type="RuleBase" id="RU003943"/>
    </source>
</evidence>
<dbReference type="EMBL" id="BAAAJX010000006">
    <property type="protein sequence ID" value="GAA1493458.1"/>
    <property type="molecule type" value="Genomic_DNA"/>
</dbReference>
<evidence type="ECO:0000256" key="2">
    <source>
        <dbReference type="ARBA" id="ARBA00008034"/>
    </source>
</evidence>
<sequence length="272" mass="27812">MFSDFMVNTWIAGTIVGVVAGVVGVFVVIRGDAFLAHALPHGAFAGAAGAVLVGIDSLLGIGVFAAVGSLLVSVLGRRGRGDVATALTLATMLGLGAFFLSRSSEYSAEVFSLLFGQVLGVSTVEIVPMLVLGIACLAAVATLYRPLLLASLLPATAPARGVRPQVVTVLFGLIVACATTTSVPVVGALLMFALLVGPPAAARTLARRPSRAIALSTVFTLVVVWASIALADATDWPVGFFVTALSAVLFLGAHAPRLRRSVPIGRPVVTVR</sequence>
<proteinExistence type="inferred from homology"/>
<keyword evidence="9" id="KW-1185">Reference proteome</keyword>
<feature type="transmembrane region" description="Helical" evidence="7">
    <location>
        <begin position="164"/>
        <end position="197"/>
    </location>
</feature>
<dbReference type="Gene3D" id="1.10.3470.10">
    <property type="entry name" value="ABC transporter involved in vitamin B12 uptake, BtuC"/>
    <property type="match status" value="1"/>
</dbReference>
<evidence type="ECO:0000256" key="4">
    <source>
        <dbReference type="ARBA" id="ARBA00022989"/>
    </source>
</evidence>
<protein>
    <submittedName>
        <fullName evidence="8">Metal ABC transporter permease</fullName>
    </submittedName>
</protein>
<organism evidence="8 9">
    <name type="scientific">Curtobacterium herbarum</name>
    <dbReference type="NCBI Taxonomy" id="150122"/>
    <lineage>
        <taxon>Bacteria</taxon>
        <taxon>Bacillati</taxon>
        <taxon>Actinomycetota</taxon>
        <taxon>Actinomycetes</taxon>
        <taxon>Micrococcales</taxon>
        <taxon>Microbacteriaceae</taxon>
        <taxon>Curtobacterium</taxon>
    </lineage>
</organism>
<keyword evidence="5 7" id="KW-0472">Membrane</keyword>
<feature type="transmembrane region" description="Helical" evidence="7">
    <location>
        <begin position="236"/>
        <end position="256"/>
    </location>
</feature>
<comment type="similarity">
    <text evidence="2 6">Belongs to the ABC-3 integral membrane protein family.</text>
</comment>
<dbReference type="PANTHER" id="PTHR30477:SF0">
    <property type="entry name" value="METAL TRANSPORT SYSTEM MEMBRANE PROTEIN TM_0125-RELATED"/>
    <property type="match status" value="1"/>
</dbReference>
<evidence type="ECO:0000313" key="9">
    <source>
        <dbReference type="Proteomes" id="UP001501742"/>
    </source>
</evidence>
<dbReference type="RefSeq" id="WP_204608076.1">
    <property type="nucleotide sequence ID" value="NZ_BAAAJX010000006.1"/>
</dbReference>
<feature type="transmembrane region" description="Helical" evidence="7">
    <location>
        <begin position="209"/>
        <end position="230"/>
    </location>
</feature>
<dbReference type="Proteomes" id="UP001501742">
    <property type="component" value="Unassembled WGS sequence"/>
</dbReference>
<gene>
    <name evidence="8" type="ORF">GCM10009627_18040</name>
</gene>
<feature type="transmembrane region" description="Helical" evidence="7">
    <location>
        <begin position="6"/>
        <end position="29"/>
    </location>
</feature>
<accession>A0ABN1ZCZ7</accession>
<feature type="transmembrane region" description="Helical" evidence="7">
    <location>
        <begin position="113"/>
        <end position="144"/>
    </location>
</feature>
<dbReference type="InterPro" id="IPR001626">
    <property type="entry name" value="ABC_TroCD"/>
</dbReference>
<reference evidence="8 9" key="1">
    <citation type="journal article" date="2019" name="Int. J. Syst. Evol. Microbiol.">
        <title>The Global Catalogue of Microorganisms (GCM) 10K type strain sequencing project: providing services to taxonomists for standard genome sequencing and annotation.</title>
        <authorList>
            <consortium name="The Broad Institute Genomics Platform"/>
            <consortium name="The Broad Institute Genome Sequencing Center for Infectious Disease"/>
            <person name="Wu L."/>
            <person name="Ma J."/>
        </authorList>
    </citation>
    <scope>NUCLEOTIDE SEQUENCE [LARGE SCALE GENOMIC DNA]</scope>
    <source>
        <strain evidence="8 9">JCM 12140</strain>
    </source>
</reference>
<evidence type="ECO:0000256" key="5">
    <source>
        <dbReference type="ARBA" id="ARBA00023136"/>
    </source>
</evidence>
<keyword evidence="3 6" id="KW-0812">Transmembrane</keyword>
<evidence type="ECO:0000256" key="3">
    <source>
        <dbReference type="ARBA" id="ARBA00022692"/>
    </source>
</evidence>
<comment type="subcellular location">
    <subcellularLocation>
        <location evidence="6">Cell membrane</location>
        <topology evidence="6">Multi-pass membrane protein</topology>
    </subcellularLocation>
    <subcellularLocation>
        <location evidence="1">Membrane</location>
        <topology evidence="1">Multi-pass membrane protein</topology>
    </subcellularLocation>
</comment>
<evidence type="ECO:0000256" key="7">
    <source>
        <dbReference type="SAM" id="Phobius"/>
    </source>
</evidence>
<feature type="transmembrane region" description="Helical" evidence="7">
    <location>
        <begin position="83"/>
        <end position="101"/>
    </location>
</feature>
<evidence type="ECO:0000313" key="8">
    <source>
        <dbReference type="EMBL" id="GAA1493458.1"/>
    </source>
</evidence>
<keyword evidence="6" id="KW-0813">Transport</keyword>
<dbReference type="InterPro" id="IPR037294">
    <property type="entry name" value="ABC_BtuC-like"/>
</dbReference>
<evidence type="ECO:0000256" key="1">
    <source>
        <dbReference type="ARBA" id="ARBA00004141"/>
    </source>
</evidence>